<keyword evidence="1" id="KW-1133">Transmembrane helix</keyword>
<proteinExistence type="predicted"/>
<evidence type="ECO:0000256" key="1">
    <source>
        <dbReference type="SAM" id="Phobius"/>
    </source>
</evidence>
<name>A0A218M5P4_9CAUD</name>
<keyword evidence="1" id="KW-0472">Membrane</keyword>
<gene>
    <name evidence="2" type="ORF">NIKTSON_78</name>
</gene>
<dbReference type="Proteomes" id="UP000225325">
    <property type="component" value="Segment"/>
</dbReference>
<reference evidence="2 3" key="1">
    <citation type="submission" date="2017-05" db="EMBL/GenBank/DDBJ databases">
        <authorList>
            <person name="Hanf Z.R."/>
            <person name="Kautto E.A."/>
            <person name="Lee N.W."/>
            <person name="Nabb C."/>
            <person name="Nelson M."/>
            <person name="Smith O.J."/>
            <person name="Steiner S.B."/>
            <person name="Tyransky A."/>
            <person name="Ball S.L."/>
            <person name="Breitenberger C.A."/>
            <person name="Daniels C.J."/>
            <person name="Garlena R.A."/>
            <person name="Russell D.A."/>
            <person name="Pope W.H."/>
            <person name="Jacobs-Sera D."/>
            <person name="Hendrix R.W."/>
            <person name="Hatfull G.F."/>
        </authorList>
    </citation>
    <scope>NUCLEOTIDE SEQUENCE [LARGE SCALE GENOMIC DNA]</scope>
</reference>
<feature type="transmembrane region" description="Helical" evidence="1">
    <location>
        <begin position="12"/>
        <end position="28"/>
    </location>
</feature>
<evidence type="ECO:0000313" key="2">
    <source>
        <dbReference type="EMBL" id="ASD52297.1"/>
    </source>
</evidence>
<dbReference type="EMBL" id="MF038790">
    <property type="protein sequence ID" value="ASD52297.1"/>
    <property type="molecule type" value="Genomic_DNA"/>
</dbReference>
<sequence length="61" mass="7419">MFINFYTVVKYFWVLMFVLTMVAFMMTWDLDNLWRAGFTVLMIIIFAIVDAYQRDHKVLTK</sequence>
<feature type="transmembrane region" description="Helical" evidence="1">
    <location>
        <begin position="34"/>
        <end position="52"/>
    </location>
</feature>
<accession>A0A218M5P4</accession>
<keyword evidence="3" id="KW-1185">Reference proteome</keyword>
<organism evidence="2 3">
    <name type="scientific">Arthrobacter phage Niktson</name>
    <dbReference type="NCBI Taxonomy" id="2014347"/>
    <lineage>
        <taxon>Viruses</taxon>
        <taxon>Duplodnaviria</taxon>
        <taxon>Heunggongvirae</taxon>
        <taxon>Uroviricota</taxon>
        <taxon>Caudoviricetes</taxon>
        <taxon>Gordonvirus</taxon>
        <taxon>Gordonvirus niktson</taxon>
    </lineage>
</organism>
<keyword evidence="1" id="KW-0812">Transmembrane</keyword>
<protein>
    <submittedName>
        <fullName evidence="2">Uncharacterized protein</fullName>
    </submittedName>
</protein>
<evidence type="ECO:0000313" key="3">
    <source>
        <dbReference type="Proteomes" id="UP000225325"/>
    </source>
</evidence>